<dbReference type="SUPFAM" id="SSF81653">
    <property type="entry name" value="Calcium ATPase, transduction domain A"/>
    <property type="match status" value="1"/>
</dbReference>
<dbReference type="PANTHER" id="PTHR45630">
    <property type="entry name" value="CATION-TRANSPORTING ATPASE-RELATED"/>
    <property type="match status" value="1"/>
</dbReference>
<evidence type="ECO:0000256" key="6">
    <source>
        <dbReference type="ARBA" id="ARBA00022723"/>
    </source>
</evidence>
<feature type="transmembrane region" description="Helical" evidence="15">
    <location>
        <begin position="982"/>
        <end position="999"/>
    </location>
</feature>
<evidence type="ECO:0000313" key="18">
    <source>
        <dbReference type="EMBL" id="KAJ6649981.1"/>
    </source>
</evidence>
<keyword evidence="4" id="KW-0597">Phosphoprotein</keyword>
<keyword evidence="19" id="KW-1185">Reference proteome</keyword>
<dbReference type="PROSITE" id="PS00154">
    <property type="entry name" value="ATPASE_E1_E2"/>
    <property type="match status" value="1"/>
</dbReference>
<dbReference type="GO" id="GO:0005524">
    <property type="term" value="F:ATP binding"/>
    <property type="evidence" value="ECO:0007669"/>
    <property type="project" value="UniProtKB-KW"/>
</dbReference>
<feature type="domain" description="P5A-ATPase transmembrane helical hairpin" evidence="17">
    <location>
        <begin position="25"/>
        <end position="96"/>
    </location>
</feature>
<keyword evidence="10" id="KW-0460">Magnesium</keyword>
<dbReference type="InterPro" id="IPR023214">
    <property type="entry name" value="HAD_sf"/>
</dbReference>
<evidence type="ECO:0000256" key="9">
    <source>
        <dbReference type="ARBA" id="ARBA00022840"/>
    </source>
</evidence>
<evidence type="ECO:0000259" key="16">
    <source>
        <dbReference type="Pfam" id="PF00122"/>
    </source>
</evidence>
<evidence type="ECO:0000256" key="10">
    <source>
        <dbReference type="ARBA" id="ARBA00022842"/>
    </source>
</evidence>
<accession>A0A9Q0NHQ6</accession>
<keyword evidence="7" id="KW-0547">Nucleotide-binding</keyword>
<dbReference type="InterPro" id="IPR006544">
    <property type="entry name" value="P-type_TPase_V"/>
</dbReference>
<comment type="subcellular location">
    <subcellularLocation>
        <location evidence="1">Endoplasmic reticulum membrane</location>
        <topology evidence="1">Multi-pass membrane protein</topology>
    </subcellularLocation>
</comment>
<evidence type="ECO:0000313" key="19">
    <source>
        <dbReference type="Proteomes" id="UP001151699"/>
    </source>
</evidence>
<dbReference type="InterPro" id="IPR018303">
    <property type="entry name" value="ATPase_P-typ_P_site"/>
</dbReference>
<gene>
    <name evidence="18" type="primary">ATP13A1</name>
    <name evidence="18" type="ORF">Bhyg_05224</name>
</gene>
<protein>
    <submittedName>
        <fullName evidence="18">Endoplasmic reticulum transmembrane helix translocase</fullName>
    </submittedName>
</protein>
<dbReference type="SUPFAM" id="SSF81665">
    <property type="entry name" value="Calcium ATPase, transmembrane domain M"/>
    <property type="match status" value="1"/>
</dbReference>
<dbReference type="InterPro" id="IPR036412">
    <property type="entry name" value="HAD-like_sf"/>
</dbReference>
<keyword evidence="8" id="KW-0256">Endoplasmic reticulum</keyword>
<evidence type="ECO:0000256" key="3">
    <source>
        <dbReference type="ARBA" id="ARBA00022448"/>
    </source>
</evidence>
<keyword evidence="13 15" id="KW-0472">Membrane</keyword>
<dbReference type="SFLD" id="SFLDF00027">
    <property type="entry name" value="p-type_atpase"/>
    <property type="match status" value="1"/>
</dbReference>
<dbReference type="GO" id="GO:0016887">
    <property type="term" value="F:ATP hydrolysis activity"/>
    <property type="evidence" value="ECO:0007669"/>
    <property type="project" value="InterPro"/>
</dbReference>
<feature type="transmembrane region" description="Helical" evidence="15">
    <location>
        <begin position="1107"/>
        <end position="1126"/>
    </location>
</feature>
<dbReference type="OrthoDB" id="48943at2759"/>
<keyword evidence="12 15" id="KW-1133">Transmembrane helix</keyword>
<evidence type="ECO:0000256" key="4">
    <source>
        <dbReference type="ARBA" id="ARBA00022553"/>
    </source>
</evidence>
<organism evidence="18 19">
    <name type="scientific">Pseudolycoriella hygida</name>
    <dbReference type="NCBI Taxonomy" id="35572"/>
    <lineage>
        <taxon>Eukaryota</taxon>
        <taxon>Metazoa</taxon>
        <taxon>Ecdysozoa</taxon>
        <taxon>Arthropoda</taxon>
        <taxon>Hexapoda</taxon>
        <taxon>Insecta</taxon>
        <taxon>Pterygota</taxon>
        <taxon>Neoptera</taxon>
        <taxon>Endopterygota</taxon>
        <taxon>Diptera</taxon>
        <taxon>Nematocera</taxon>
        <taxon>Sciaroidea</taxon>
        <taxon>Sciaridae</taxon>
        <taxon>Pseudolycoriella</taxon>
    </lineage>
</organism>
<evidence type="ECO:0000256" key="13">
    <source>
        <dbReference type="ARBA" id="ARBA00023136"/>
    </source>
</evidence>
<sequence>MTEKLKNFGQIDDLVQYVTLHLPNPIVLNGTIFPFAIFYCGWFYWFFIKSQTDKEHEASFDALLISLAVIGCIQILTCLCCFWSVHIQTFLNCRKIKPQIPSRGVIAKVCPTKNNGSAELVTIKETVLSDNNEPILWFMFQKLKYVWDPEKSQFRGIDFPIHEPYEQYVKWKGHTSDNDILVAEKTYGKNLMEMVVPEFLELFTERATAPFFVFQIFSVGLWCLDEYWYYSLFTLCMLIIFECTLVQQQLRNMSEIRKMGNKPYLTNVYRNNRWRPLLSDQLVPGDLISVARSKNDIFVPCDVVLLRGACIVDESMLTGESVPQLKESLENVDDHSIELDPEGDGKLFVLFGGTKVVQHTAPSKSAMRAPDDGCICYVLRTGFNTSQGKLLRTILFGVKRVTENNLETFAFILFLLVFAVAAASYVWIKGTEDLERSRYKLFLECTLILTSIIPPDLPIELSLAVNTSLLQLSKLFVFCTEPFRIPMAGKVQICCFDKTGTLTSDDLMVEGVAGLKADSEITSIADLPESTVQVLASCHSLAQLDDGLVGDPLEKATLTAIEWNLTKQDSIIPKKGKFKSMKIYQRFHFSSALKRMSVLAGYLLPFSSDVHYIGAVKGAPETIMKMLKVIPSNYEKTYLEYSRRGARVLALAIKDFGQIETQAVREIKREDVESDLTFAGFVIISCPLKADSKSAIKEIVKASHKVVMITGDNPLTACYVAKELRFTRKTVVVLTQQDQWLWQSINQDVTIGIDRPYKELIKDYDLAITGEGLMYLNEHKHSYLIKIIPFISVYARFAPKQKEFVITTLKSLGYFTLMCGDGTNDVGALKHAHVGVSILSNTTFKKKKGPTDVTAAGQPDPKPIATGPNFRREVRVNERLTPRERAIAKHRENLTNTQDMLQKALKEIDEEQNQIVKLGDASIAAPFTSKMSSITSVCHIIKQGRCTLVTTLQMFKILALNALISAYCQSVLYVDGVKFSDTQATLQGLFIAACFLFIIRSKPLKVLSKEAPLPNIFNMYTLSTILLQFAVHFVSLIYLAQEATARSPPREGKIKLNVDMQPGEKEEFVPNIVNSTVYIICLALQVSTFAVNHKGHPFMESLRENKLLMYAIAASSSVVVLLTTGLSNELNSTFEIIEFPEDFKKILICVLIADTVLAFVVDRLCSLIFKSIRKKSEWMSC</sequence>
<evidence type="ECO:0000256" key="12">
    <source>
        <dbReference type="ARBA" id="ARBA00022989"/>
    </source>
</evidence>
<keyword evidence="3" id="KW-0813">Transport</keyword>
<reference evidence="18" key="1">
    <citation type="submission" date="2022-07" db="EMBL/GenBank/DDBJ databases">
        <authorList>
            <person name="Trinca V."/>
            <person name="Uliana J.V.C."/>
            <person name="Torres T.T."/>
            <person name="Ward R.J."/>
            <person name="Monesi N."/>
        </authorList>
    </citation>
    <scope>NUCLEOTIDE SEQUENCE</scope>
    <source>
        <strain evidence="18">HSMRA1968</strain>
        <tissue evidence="18">Whole embryos</tissue>
    </source>
</reference>
<dbReference type="GO" id="GO:0019829">
    <property type="term" value="F:ATPase-coupled monoatomic cation transmembrane transporter activity"/>
    <property type="evidence" value="ECO:0007669"/>
    <property type="project" value="TreeGrafter"/>
</dbReference>
<evidence type="ECO:0000259" key="17">
    <source>
        <dbReference type="Pfam" id="PF23143"/>
    </source>
</evidence>
<feature type="transmembrane region" description="Helical" evidence="15">
    <location>
        <begin position="60"/>
        <end position="85"/>
    </location>
</feature>
<proteinExistence type="inferred from homology"/>
<dbReference type="InterPro" id="IPR047820">
    <property type="entry name" value="P5A-type_ATPase"/>
</dbReference>
<dbReference type="Gene3D" id="2.70.150.10">
    <property type="entry name" value="Calcium-transporting ATPase, cytoplasmic transduction domain A"/>
    <property type="match status" value="1"/>
</dbReference>
<dbReference type="SUPFAM" id="SSF81660">
    <property type="entry name" value="Metal cation-transporting ATPase, ATP-binding domain N"/>
    <property type="match status" value="1"/>
</dbReference>
<dbReference type="InterPro" id="IPR044492">
    <property type="entry name" value="P_typ_ATPase_HD_dom"/>
</dbReference>
<comment type="caution">
    <text evidence="18">The sequence shown here is derived from an EMBL/GenBank/DDBJ whole genome shotgun (WGS) entry which is preliminary data.</text>
</comment>
<feature type="transmembrane region" description="Helical" evidence="15">
    <location>
        <begin position="1020"/>
        <end position="1040"/>
    </location>
</feature>
<dbReference type="CDD" id="cd07543">
    <property type="entry name" value="P-type_ATPase_cation"/>
    <property type="match status" value="1"/>
</dbReference>
<dbReference type="Gene3D" id="3.40.1110.10">
    <property type="entry name" value="Calcium-transporting ATPase, cytoplasmic domain N"/>
    <property type="match status" value="1"/>
</dbReference>
<dbReference type="PANTHER" id="PTHR45630:SF7">
    <property type="entry name" value="ENDOPLASMIC RETICULUM TRANSMEMBRANE HELIX TRANSLOCASE"/>
    <property type="match status" value="1"/>
</dbReference>
<dbReference type="GO" id="GO:0005789">
    <property type="term" value="C:endoplasmic reticulum membrane"/>
    <property type="evidence" value="ECO:0007669"/>
    <property type="project" value="UniProtKB-SubCell"/>
</dbReference>
<dbReference type="InterPro" id="IPR008250">
    <property type="entry name" value="ATPase_P-typ_transduc_dom_A_sf"/>
</dbReference>
<evidence type="ECO:0000256" key="1">
    <source>
        <dbReference type="ARBA" id="ARBA00004477"/>
    </source>
</evidence>
<feature type="coiled-coil region" evidence="14">
    <location>
        <begin position="887"/>
        <end position="921"/>
    </location>
</feature>
<feature type="transmembrane region" description="Helical" evidence="15">
    <location>
        <begin position="26"/>
        <end position="48"/>
    </location>
</feature>
<dbReference type="SFLD" id="SFLDG00002">
    <property type="entry name" value="C1.7:_P-type_atpase_like"/>
    <property type="match status" value="1"/>
</dbReference>
<keyword evidence="5 15" id="KW-0812">Transmembrane</keyword>
<comment type="similarity">
    <text evidence="2">Belongs to the cation transport ATPase (P-type) (TC 3.A.3) family. Type V subfamily.</text>
</comment>
<dbReference type="Gene3D" id="3.40.50.1000">
    <property type="entry name" value="HAD superfamily/HAD-like"/>
    <property type="match status" value="1"/>
</dbReference>
<dbReference type="FunFam" id="2.70.150.10:FF:000015">
    <property type="entry name" value="Cation-transporting ATPase"/>
    <property type="match status" value="1"/>
</dbReference>
<dbReference type="GO" id="GO:0015662">
    <property type="term" value="F:P-type ion transporter activity"/>
    <property type="evidence" value="ECO:0007669"/>
    <property type="project" value="TreeGrafter"/>
</dbReference>
<dbReference type="SUPFAM" id="SSF56784">
    <property type="entry name" value="HAD-like"/>
    <property type="match status" value="1"/>
</dbReference>
<evidence type="ECO:0000256" key="7">
    <source>
        <dbReference type="ARBA" id="ARBA00022741"/>
    </source>
</evidence>
<dbReference type="Pfam" id="PF13246">
    <property type="entry name" value="Cation_ATPase"/>
    <property type="match status" value="1"/>
</dbReference>
<evidence type="ECO:0000256" key="2">
    <source>
        <dbReference type="ARBA" id="ARBA00006000"/>
    </source>
</evidence>
<feature type="transmembrane region" description="Helical" evidence="15">
    <location>
        <begin position="227"/>
        <end position="246"/>
    </location>
</feature>
<feature type="domain" description="P-type ATPase A" evidence="16">
    <location>
        <begin position="266"/>
        <end position="392"/>
    </location>
</feature>
<evidence type="ECO:0000256" key="8">
    <source>
        <dbReference type="ARBA" id="ARBA00022824"/>
    </source>
</evidence>
<evidence type="ECO:0000256" key="14">
    <source>
        <dbReference type="SAM" id="Coils"/>
    </source>
</evidence>
<dbReference type="Pfam" id="PF00122">
    <property type="entry name" value="E1-E2_ATPase"/>
    <property type="match status" value="1"/>
</dbReference>
<keyword evidence="11" id="KW-1278">Translocase</keyword>
<evidence type="ECO:0000256" key="11">
    <source>
        <dbReference type="ARBA" id="ARBA00022967"/>
    </source>
</evidence>
<dbReference type="EMBL" id="WJQU01000001">
    <property type="protein sequence ID" value="KAJ6649981.1"/>
    <property type="molecule type" value="Genomic_DNA"/>
</dbReference>
<dbReference type="InterPro" id="IPR001757">
    <property type="entry name" value="P_typ_ATPase"/>
</dbReference>
<name>A0A9Q0NHQ6_9DIPT</name>
<dbReference type="SFLD" id="SFLDS00003">
    <property type="entry name" value="Haloacid_Dehalogenase"/>
    <property type="match status" value="1"/>
</dbReference>
<keyword evidence="6" id="KW-0479">Metal-binding</keyword>
<keyword evidence="9" id="KW-0067">ATP-binding</keyword>
<evidence type="ECO:0000256" key="5">
    <source>
        <dbReference type="ARBA" id="ARBA00022692"/>
    </source>
</evidence>
<dbReference type="NCBIfam" id="TIGR01657">
    <property type="entry name" value="P-ATPase-V"/>
    <property type="match status" value="1"/>
</dbReference>
<dbReference type="FunFam" id="3.40.50.1000:FF:000056">
    <property type="entry name" value="Cation-transporting ATPase"/>
    <property type="match status" value="1"/>
</dbReference>
<dbReference type="PRINTS" id="PR00119">
    <property type="entry name" value="CATATPASE"/>
</dbReference>
<dbReference type="GO" id="GO:0006874">
    <property type="term" value="P:intracellular calcium ion homeostasis"/>
    <property type="evidence" value="ECO:0007669"/>
    <property type="project" value="TreeGrafter"/>
</dbReference>
<feature type="transmembrane region" description="Helical" evidence="15">
    <location>
        <begin position="1146"/>
        <end position="1169"/>
    </location>
</feature>
<dbReference type="GO" id="GO:0046872">
    <property type="term" value="F:metal ion binding"/>
    <property type="evidence" value="ECO:0007669"/>
    <property type="project" value="UniProtKB-KW"/>
</dbReference>
<dbReference type="InterPro" id="IPR023298">
    <property type="entry name" value="ATPase_P-typ_TM_dom_sf"/>
</dbReference>
<feature type="transmembrane region" description="Helical" evidence="15">
    <location>
        <begin position="409"/>
        <end position="428"/>
    </location>
</feature>
<keyword evidence="14" id="KW-0175">Coiled coil</keyword>
<dbReference type="NCBIfam" id="TIGR01494">
    <property type="entry name" value="ATPase_P-type"/>
    <property type="match status" value="1"/>
</dbReference>
<dbReference type="Proteomes" id="UP001151699">
    <property type="component" value="Chromosome A"/>
</dbReference>
<dbReference type="InterPro" id="IPR057255">
    <property type="entry name" value="2TM_P5A-ATPase"/>
</dbReference>
<dbReference type="AlphaFoldDB" id="A0A9Q0NHQ6"/>
<dbReference type="Pfam" id="PF23143">
    <property type="entry name" value="2TM_P5A-ATPase"/>
    <property type="match status" value="1"/>
</dbReference>
<dbReference type="InterPro" id="IPR059000">
    <property type="entry name" value="ATPase_P-type_domA"/>
</dbReference>
<evidence type="ECO:0000256" key="15">
    <source>
        <dbReference type="SAM" id="Phobius"/>
    </source>
</evidence>
<dbReference type="InterPro" id="IPR023299">
    <property type="entry name" value="ATPase_P-typ_cyto_dom_N"/>
</dbReference>